<gene>
    <name evidence="1" type="ORF">HGP28_09615</name>
</gene>
<dbReference type="EMBL" id="JABAIK010000008">
    <property type="protein sequence ID" value="NLS13146.1"/>
    <property type="molecule type" value="Genomic_DNA"/>
</dbReference>
<dbReference type="AlphaFoldDB" id="A0A7X8TQU2"/>
<reference evidence="1 2" key="1">
    <citation type="submission" date="2020-04" db="EMBL/GenBank/DDBJ databases">
        <title>Vibrio sp. SM6, a novel species isolated from seawater.</title>
        <authorList>
            <person name="Wang X."/>
        </authorList>
    </citation>
    <scope>NUCLEOTIDE SEQUENCE [LARGE SCALE GENOMIC DNA]</scope>
    <source>
        <strain evidence="1 2">SM6</strain>
    </source>
</reference>
<dbReference type="Pfam" id="PF11743">
    <property type="entry name" value="DUF3301"/>
    <property type="match status" value="1"/>
</dbReference>
<name>A0A7X8TQU2_9VIBR</name>
<dbReference type="InterPro" id="IPR021732">
    <property type="entry name" value="DUF3301"/>
</dbReference>
<organism evidence="1 2">
    <name type="scientific">Vibrio agarilyticus</name>
    <dbReference type="NCBI Taxonomy" id="2726741"/>
    <lineage>
        <taxon>Bacteria</taxon>
        <taxon>Pseudomonadati</taxon>
        <taxon>Pseudomonadota</taxon>
        <taxon>Gammaproteobacteria</taxon>
        <taxon>Vibrionales</taxon>
        <taxon>Vibrionaceae</taxon>
        <taxon>Vibrio</taxon>
    </lineage>
</organism>
<protein>
    <submittedName>
        <fullName evidence="1">DUF3301 domain-containing protein</fullName>
    </submittedName>
</protein>
<keyword evidence="2" id="KW-1185">Reference proteome</keyword>
<proteinExistence type="predicted"/>
<accession>A0A7X8TQU2</accession>
<dbReference type="Proteomes" id="UP000535589">
    <property type="component" value="Unassembled WGS sequence"/>
</dbReference>
<sequence>MMGDLLAILLLALLCFAFWQQRRQAELARAAISQKCRSLDLQLISVAFGAHRFKTPKGQWRWHTIYRFEFSALGDDCYQGEMTMVGFHAIAFDLPPHRI</sequence>
<evidence type="ECO:0000313" key="2">
    <source>
        <dbReference type="Proteomes" id="UP000535589"/>
    </source>
</evidence>
<comment type="caution">
    <text evidence="1">The sequence shown here is derived from an EMBL/GenBank/DDBJ whole genome shotgun (WGS) entry which is preliminary data.</text>
</comment>
<evidence type="ECO:0000313" key="1">
    <source>
        <dbReference type="EMBL" id="NLS13146.1"/>
    </source>
</evidence>
<dbReference type="RefSeq" id="WP_168836242.1">
    <property type="nucleotide sequence ID" value="NZ_JABAIK010000008.1"/>
</dbReference>